<evidence type="ECO:0000313" key="4">
    <source>
        <dbReference type="Proteomes" id="UP001219309"/>
    </source>
</evidence>
<feature type="transmembrane region" description="Helical" evidence="1">
    <location>
        <begin position="210"/>
        <end position="227"/>
    </location>
</feature>
<evidence type="ECO:0000256" key="1">
    <source>
        <dbReference type="SAM" id="Phobius"/>
    </source>
</evidence>
<dbReference type="RefSeq" id="WP_139843647.1">
    <property type="nucleotide sequence ID" value="NZ_CP110533.1"/>
</dbReference>
<evidence type="ECO:0000256" key="2">
    <source>
        <dbReference type="SAM" id="SignalP"/>
    </source>
</evidence>
<reference evidence="3 4" key="1">
    <citation type="submission" date="2022-10" db="EMBL/GenBank/DDBJ databases">
        <title>Dissemination of Carbapenem-producing Enterobacteriaceae in the natural water sources, Central Thailand.</title>
        <authorList>
            <person name="Songsaeng W."/>
            <person name="Prapasarakul N."/>
            <person name="Am-In N."/>
            <person name="Wongsurawat T."/>
            <person name="Sirichokchatchawan W."/>
        </authorList>
    </citation>
    <scope>NUCLEOTIDE SEQUENCE [LARGE SCALE GENOMIC DNA]</scope>
    <source>
        <strain evidence="3 4">WS12-3</strain>
    </source>
</reference>
<dbReference type="Proteomes" id="UP001219309">
    <property type="component" value="Chromosome"/>
</dbReference>
<protein>
    <recommendedName>
        <fullName evidence="5">Lipoprotein</fullName>
    </recommendedName>
</protein>
<evidence type="ECO:0000313" key="3">
    <source>
        <dbReference type="EMBL" id="WFC81462.1"/>
    </source>
</evidence>
<keyword evidence="2" id="KW-0732">Signal</keyword>
<keyword evidence="1" id="KW-0472">Membrane</keyword>
<accession>A0ABY8DX02</accession>
<gene>
    <name evidence="3" type="ORF">OM418_15655</name>
</gene>
<keyword evidence="1" id="KW-1133">Transmembrane helix</keyword>
<dbReference type="EMBL" id="CP110533">
    <property type="protein sequence ID" value="WFC81462.1"/>
    <property type="molecule type" value="Genomic_DNA"/>
</dbReference>
<sequence length="228" mass="25393">MDNFVRKMVNGLSLVLTVLALSGCATKQLRHDINEHENGRALYSNDVITAATITESGKENYSWVFIGNNFDYALTSGASDFLRAMVSGKVDKTRVRVSEDGIFMLNKEKNKFSGEVTLKYSYRDQAEKMTILNILKLSEWYCSANNKGAGECEIRLSGLYGTIHQKAHVPADVFRFDHPLKVKFYTRNTLSAKRLLYPAAVATDVVLSPLYLLGGVAVLSVYGIILLH</sequence>
<feature type="signal peptide" evidence="2">
    <location>
        <begin position="1"/>
        <end position="27"/>
    </location>
</feature>
<organism evidence="3 4">
    <name type="scientific">Enterobacter quasiroggenkampii</name>
    <dbReference type="NCBI Taxonomy" id="2497436"/>
    <lineage>
        <taxon>Bacteria</taxon>
        <taxon>Pseudomonadati</taxon>
        <taxon>Pseudomonadota</taxon>
        <taxon>Gammaproteobacteria</taxon>
        <taxon>Enterobacterales</taxon>
        <taxon>Enterobacteriaceae</taxon>
        <taxon>Enterobacter</taxon>
    </lineage>
</organism>
<dbReference type="PROSITE" id="PS51257">
    <property type="entry name" value="PROKAR_LIPOPROTEIN"/>
    <property type="match status" value="1"/>
</dbReference>
<keyword evidence="1" id="KW-0812">Transmembrane</keyword>
<keyword evidence="4" id="KW-1185">Reference proteome</keyword>
<feature type="chain" id="PRO_5047077136" description="Lipoprotein" evidence="2">
    <location>
        <begin position="28"/>
        <end position="228"/>
    </location>
</feature>
<evidence type="ECO:0008006" key="5">
    <source>
        <dbReference type="Google" id="ProtNLM"/>
    </source>
</evidence>
<name>A0ABY8DX02_9ENTR</name>
<proteinExistence type="predicted"/>